<dbReference type="OrthoDB" id="7064009at2"/>
<sequence length="262" mass="27266">MDVTRHEGKTVIVTGAANGIGEAIARRFHAEGAHTVLADLDETRLKEVTEDLGSRATSLPVDVSDREKVDALIDAAVRITGRLDVLVNNAGIGNVARVGDLTDEAWHRVLGIDLHGVFYCSRAALPHLIATRGTIVNTTSTSGLGGNYGFAAYGAAKGAVVNLTRQMAVDYAADGVRVNAVAPGPINSKPGPGSAFEAPAMVKVFRRNIPMGRAGLSPEVAAAVSFLASSEASYITGQNLVVDGGLLAHTGEPNYAELLRLS</sequence>
<accession>A0A3N1D319</accession>
<dbReference type="AlphaFoldDB" id="A0A3N1D319"/>
<gene>
    <name evidence="4" type="ORF">EDD29_5524</name>
</gene>
<dbReference type="InterPro" id="IPR057326">
    <property type="entry name" value="KR_dom"/>
</dbReference>
<dbReference type="PROSITE" id="PS00061">
    <property type="entry name" value="ADH_SHORT"/>
    <property type="match status" value="1"/>
</dbReference>
<evidence type="ECO:0000256" key="1">
    <source>
        <dbReference type="ARBA" id="ARBA00006484"/>
    </source>
</evidence>
<dbReference type="Pfam" id="PF13561">
    <property type="entry name" value="adh_short_C2"/>
    <property type="match status" value="1"/>
</dbReference>
<keyword evidence="2" id="KW-0560">Oxidoreductase</keyword>
<comment type="similarity">
    <text evidence="1">Belongs to the short-chain dehydrogenases/reductases (SDR) family.</text>
</comment>
<evidence type="ECO:0000313" key="5">
    <source>
        <dbReference type="Proteomes" id="UP000272400"/>
    </source>
</evidence>
<dbReference type="InterPro" id="IPR020904">
    <property type="entry name" value="Sc_DH/Rdtase_CS"/>
</dbReference>
<comment type="caution">
    <text evidence="4">The sequence shown here is derived from an EMBL/GenBank/DDBJ whole genome shotgun (WGS) entry which is preliminary data.</text>
</comment>
<evidence type="ECO:0000256" key="2">
    <source>
        <dbReference type="ARBA" id="ARBA00023002"/>
    </source>
</evidence>
<organism evidence="4 5">
    <name type="scientific">Actinocorallia herbida</name>
    <dbReference type="NCBI Taxonomy" id="58109"/>
    <lineage>
        <taxon>Bacteria</taxon>
        <taxon>Bacillati</taxon>
        <taxon>Actinomycetota</taxon>
        <taxon>Actinomycetes</taxon>
        <taxon>Streptosporangiales</taxon>
        <taxon>Thermomonosporaceae</taxon>
        <taxon>Actinocorallia</taxon>
    </lineage>
</organism>
<dbReference type="Proteomes" id="UP000272400">
    <property type="component" value="Unassembled WGS sequence"/>
</dbReference>
<protein>
    <submittedName>
        <fullName evidence="4">Meso-butanediol dehydrogenase/(S,S)-butanediol dehydrogenase/diacetyl reductase</fullName>
    </submittedName>
</protein>
<dbReference type="NCBIfam" id="NF005559">
    <property type="entry name" value="PRK07231.1"/>
    <property type="match status" value="1"/>
</dbReference>
<dbReference type="InterPro" id="IPR036291">
    <property type="entry name" value="NAD(P)-bd_dom_sf"/>
</dbReference>
<proteinExistence type="inferred from homology"/>
<keyword evidence="5" id="KW-1185">Reference proteome</keyword>
<evidence type="ECO:0000313" key="4">
    <source>
        <dbReference type="EMBL" id="ROO87876.1"/>
    </source>
</evidence>
<dbReference type="Gene3D" id="3.40.50.720">
    <property type="entry name" value="NAD(P)-binding Rossmann-like Domain"/>
    <property type="match status" value="1"/>
</dbReference>
<reference evidence="4 5" key="1">
    <citation type="submission" date="2018-11" db="EMBL/GenBank/DDBJ databases">
        <title>Sequencing the genomes of 1000 actinobacteria strains.</title>
        <authorList>
            <person name="Klenk H.-P."/>
        </authorList>
    </citation>
    <scope>NUCLEOTIDE SEQUENCE [LARGE SCALE GENOMIC DNA]</scope>
    <source>
        <strain evidence="4 5">DSM 44254</strain>
    </source>
</reference>
<dbReference type="PANTHER" id="PTHR42760:SF40">
    <property type="entry name" value="3-OXOACYL-[ACYL-CARRIER-PROTEIN] REDUCTASE, CHLOROPLASTIC"/>
    <property type="match status" value="1"/>
</dbReference>
<dbReference type="RefSeq" id="WP_123667108.1">
    <property type="nucleotide sequence ID" value="NZ_RJKE01000001.1"/>
</dbReference>
<dbReference type="SMART" id="SM00822">
    <property type="entry name" value="PKS_KR"/>
    <property type="match status" value="1"/>
</dbReference>
<dbReference type="PRINTS" id="PR00081">
    <property type="entry name" value="GDHRDH"/>
</dbReference>
<dbReference type="EMBL" id="RJKE01000001">
    <property type="protein sequence ID" value="ROO87876.1"/>
    <property type="molecule type" value="Genomic_DNA"/>
</dbReference>
<evidence type="ECO:0000259" key="3">
    <source>
        <dbReference type="SMART" id="SM00822"/>
    </source>
</evidence>
<dbReference type="PANTHER" id="PTHR42760">
    <property type="entry name" value="SHORT-CHAIN DEHYDROGENASES/REDUCTASES FAMILY MEMBER"/>
    <property type="match status" value="1"/>
</dbReference>
<dbReference type="CDD" id="cd05233">
    <property type="entry name" value="SDR_c"/>
    <property type="match status" value="1"/>
</dbReference>
<feature type="domain" description="Ketoreductase" evidence="3">
    <location>
        <begin position="9"/>
        <end position="179"/>
    </location>
</feature>
<dbReference type="FunFam" id="3.40.50.720:FF:000084">
    <property type="entry name" value="Short-chain dehydrogenase reductase"/>
    <property type="match status" value="1"/>
</dbReference>
<dbReference type="PRINTS" id="PR00080">
    <property type="entry name" value="SDRFAMILY"/>
</dbReference>
<dbReference type="InterPro" id="IPR002347">
    <property type="entry name" value="SDR_fam"/>
</dbReference>
<dbReference type="SUPFAM" id="SSF51735">
    <property type="entry name" value="NAD(P)-binding Rossmann-fold domains"/>
    <property type="match status" value="1"/>
</dbReference>
<dbReference type="GO" id="GO:0016616">
    <property type="term" value="F:oxidoreductase activity, acting on the CH-OH group of donors, NAD or NADP as acceptor"/>
    <property type="evidence" value="ECO:0007669"/>
    <property type="project" value="UniProtKB-ARBA"/>
</dbReference>
<name>A0A3N1D319_9ACTN</name>
<dbReference type="GO" id="GO:0030497">
    <property type="term" value="P:fatty acid elongation"/>
    <property type="evidence" value="ECO:0007669"/>
    <property type="project" value="TreeGrafter"/>
</dbReference>